<gene>
    <name evidence="2" type="ordered locus">Sden_1048</name>
</gene>
<dbReference type="KEGG" id="sdn:Sden_1048"/>
<feature type="domain" description="FRG" evidence="1">
    <location>
        <begin position="20"/>
        <end position="116"/>
    </location>
</feature>
<organism evidence="2 3">
    <name type="scientific">Shewanella denitrificans (strain OS217 / ATCC BAA-1090 / DSM 15013)</name>
    <dbReference type="NCBI Taxonomy" id="318161"/>
    <lineage>
        <taxon>Bacteria</taxon>
        <taxon>Pseudomonadati</taxon>
        <taxon>Pseudomonadota</taxon>
        <taxon>Gammaproteobacteria</taxon>
        <taxon>Alteromonadales</taxon>
        <taxon>Shewanellaceae</taxon>
        <taxon>Shewanella</taxon>
    </lineage>
</organism>
<evidence type="ECO:0000313" key="2">
    <source>
        <dbReference type="EMBL" id="ABE54336.1"/>
    </source>
</evidence>
<dbReference type="AlphaFoldDB" id="Q12QE0"/>
<dbReference type="DNASU" id="4017555"/>
<dbReference type="OrthoDB" id="9816036at2"/>
<dbReference type="InterPro" id="IPR014966">
    <property type="entry name" value="FRG-dom"/>
</dbReference>
<evidence type="ECO:0000313" key="3">
    <source>
        <dbReference type="Proteomes" id="UP000001982"/>
    </source>
</evidence>
<proteinExistence type="predicted"/>
<evidence type="ECO:0000259" key="1">
    <source>
        <dbReference type="SMART" id="SM00901"/>
    </source>
</evidence>
<dbReference type="RefSeq" id="WP_011495500.1">
    <property type="nucleotide sequence ID" value="NC_007954.1"/>
</dbReference>
<accession>Q12QE0</accession>
<reference evidence="2 3" key="1">
    <citation type="submission" date="2006-03" db="EMBL/GenBank/DDBJ databases">
        <title>Complete sequence of Shewanella denitrificans OS217.</title>
        <authorList>
            <consortium name="US DOE Joint Genome Institute"/>
            <person name="Copeland A."/>
            <person name="Lucas S."/>
            <person name="Lapidus A."/>
            <person name="Barry K."/>
            <person name="Detter J.C."/>
            <person name="Glavina del Rio T."/>
            <person name="Hammon N."/>
            <person name="Israni S."/>
            <person name="Dalin E."/>
            <person name="Tice H."/>
            <person name="Pitluck S."/>
            <person name="Brettin T."/>
            <person name="Bruce D."/>
            <person name="Han C."/>
            <person name="Tapia R."/>
            <person name="Gilna P."/>
            <person name="Kiss H."/>
            <person name="Schmutz J."/>
            <person name="Larimer F."/>
            <person name="Land M."/>
            <person name="Hauser L."/>
            <person name="Kyrpides N."/>
            <person name="Lykidis A."/>
            <person name="Richardson P."/>
        </authorList>
    </citation>
    <scope>NUCLEOTIDE SEQUENCE [LARGE SCALE GENOMIC DNA]</scope>
    <source>
        <strain evidence="3">OS217 / ATCC BAA-1090 / DSM 15013</strain>
    </source>
</reference>
<dbReference type="HOGENOM" id="CLU_050026_3_1_6"/>
<protein>
    <recommendedName>
        <fullName evidence="1">FRG domain-containing protein</fullName>
    </recommendedName>
</protein>
<name>Q12QE0_SHEDO</name>
<sequence>MIREIRITSFEGLISEMESLGKELWFRGVTNKNYSLIPGSVRFDLNGWKEVSAVLDFMASYQNHHDYIESNWELYSLMQHYGFPTRLLDWSTSVIVALYFALDGDADVDDAGSAIDRVVWGMTTGMLNNLNFLNRRVIPTAIGKATTGEKYLPSPLRKKEGDDFEFEKNPLAVKMPFTNKRVSAQKGCFTIHGSNPKGIEEIMEENGLGSELIKFVFDEEAAMAIRKTLYKLDINEDDIYQDLNSLSKRIVLVNPNWTLLVENFQILQVTDHH</sequence>
<dbReference type="EMBL" id="CP000302">
    <property type="protein sequence ID" value="ABE54336.1"/>
    <property type="molecule type" value="Genomic_DNA"/>
</dbReference>
<dbReference type="Proteomes" id="UP000001982">
    <property type="component" value="Chromosome"/>
</dbReference>
<keyword evidence="3" id="KW-1185">Reference proteome</keyword>
<dbReference type="SMART" id="SM00901">
    <property type="entry name" value="FRG"/>
    <property type="match status" value="1"/>
</dbReference>
<dbReference type="Pfam" id="PF08867">
    <property type="entry name" value="FRG"/>
    <property type="match status" value="1"/>
</dbReference>